<keyword evidence="8" id="KW-1185">Reference proteome</keyword>
<evidence type="ECO:0000313" key="8">
    <source>
        <dbReference type="Proteomes" id="UP000297855"/>
    </source>
</evidence>
<keyword evidence="5" id="KW-0812">Transmembrane</keyword>
<evidence type="ECO:0000256" key="2">
    <source>
        <dbReference type="ARBA" id="ARBA00023125"/>
    </source>
</evidence>
<proteinExistence type="predicted"/>
<dbReference type="PANTHER" id="PTHR43280:SF29">
    <property type="entry name" value="ARAC-FAMILY TRANSCRIPTIONAL REGULATOR"/>
    <property type="match status" value="1"/>
</dbReference>
<evidence type="ECO:0000256" key="1">
    <source>
        <dbReference type="ARBA" id="ARBA00023015"/>
    </source>
</evidence>
<dbReference type="Proteomes" id="UP000297855">
    <property type="component" value="Unassembled WGS sequence"/>
</dbReference>
<dbReference type="Gene3D" id="1.10.10.60">
    <property type="entry name" value="Homeodomain-like"/>
    <property type="match status" value="2"/>
</dbReference>
<evidence type="ECO:0000259" key="6">
    <source>
        <dbReference type="PROSITE" id="PS01124"/>
    </source>
</evidence>
<feature type="transmembrane region" description="Helical" evidence="5">
    <location>
        <begin position="139"/>
        <end position="158"/>
    </location>
</feature>
<dbReference type="InterPro" id="IPR018060">
    <property type="entry name" value="HTH_AraC"/>
</dbReference>
<feature type="region of interest" description="Disordered" evidence="4">
    <location>
        <begin position="354"/>
        <end position="376"/>
    </location>
</feature>
<dbReference type="SUPFAM" id="SSF46689">
    <property type="entry name" value="Homeodomain-like"/>
    <property type="match status" value="1"/>
</dbReference>
<dbReference type="PANTHER" id="PTHR43280">
    <property type="entry name" value="ARAC-FAMILY TRANSCRIPTIONAL REGULATOR"/>
    <property type="match status" value="1"/>
</dbReference>
<reference evidence="7" key="1">
    <citation type="journal article" date="2019" name="PLoS Negl. Trop. Dis.">
        <title>Revisiting the worldwide diversity of Leptospira species in the environment.</title>
        <authorList>
            <person name="Vincent A.T."/>
            <person name="Schiettekatte O."/>
            <person name="Bourhy P."/>
            <person name="Veyrier F.J."/>
            <person name="Picardeau M."/>
        </authorList>
    </citation>
    <scope>NUCLEOTIDE SEQUENCE [LARGE SCALE GENOMIC DNA]</scope>
    <source>
        <strain evidence="7">SCS5</strain>
    </source>
</reference>
<dbReference type="RefSeq" id="WP_135811651.1">
    <property type="nucleotide sequence ID" value="NZ_RQEV01000001.1"/>
</dbReference>
<dbReference type="PROSITE" id="PS01124">
    <property type="entry name" value="HTH_ARAC_FAMILY_2"/>
    <property type="match status" value="1"/>
</dbReference>
<dbReference type="Pfam" id="PF12833">
    <property type="entry name" value="HTH_18"/>
    <property type="match status" value="1"/>
</dbReference>
<feature type="transmembrane region" description="Helical" evidence="5">
    <location>
        <begin position="37"/>
        <end position="56"/>
    </location>
</feature>
<dbReference type="EMBL" id="RQEV01000001">
    <property type="protein sequence ID" value="TGK22235.1"/>
    <property type="molecule type" value="Genomic_DNA"/>
</dbReference>
<feature type="transmembrane region" description="Helical" evidence="5">
    <location>
        <begin position="178"/>
        <end position="198"/>
    </location>
</feature>
<evidence type="ECO:0000256" key="4">
    <source>
        <dbReference type="SAM" id="MobiDB-lite"/>
    </source>
</evidence>
<dbReference type="GO" id="GO:0003700">
    <property type="term" value="F:DNA-binding transcription factor activity"/>
    <property type="evidence" value="ECO:0007669"/>
    <property type="project" value="InterPro"/>
</dbReference>
<dbReference type="OrthoDB" id="340731at2"/>
<evidence type="ECO:0000313" key="7">
    <source>
        <dbReference type="EMBL" id="TGK22235.1"/>
    </source>
</evidence>
<evidence type="ECO:0000256" key="5">
    <source>
        <dbReference type="SAM" id="Phobius"/>
    </source>
</evidence>
<comment type="caution">
    <text evidence="7">The sequence shown here is derived from an EMBL/GenBank/DDBJ whole genome shotgun (WGS) entry which is preliminary data.</text>
</comment>
<gene>
    <name evidence="7" type="ORF">EHO61_00170</name>
</gene>
<protein>
    <submittedName>
        <fullName evidence="7">AraC family transcriptional regulator</fullName>
    </submittedName>
</protein>
<feature type="transmembrane region" description="Helical" evidence="5">
    <location>
        <begin position="68"/>
        <end position="90"/>
    </location>
</feature>
<name>A0A4R9GUE5_9LEPT</name>
<dbReference type="GO" id="GO:0043565">
    <property type="term" value="F:sequence-specific DNA binding"/>
    <property type="evidence" value="ECO:0007669"/>
    <property type="project" value="InterPro"/>
</dbReference>
<keyword evidence="3" id="KW-0804">Transcription</keyword>
<feature type="domain" description="HTH araC/xylS-type" evidence="6">
    <location>
        <begin position="257"/>
        <end position="359"/>
    </location>
</feature>
<sequence>MFRWEEGSLWIIYFGSGLSYLLSVQKLLPSPKGREDRLAAVLFAALGTILFTSGNVTRELDQTFPHSIYLLLTSFSTVGPLTLLYTRSLLYPNQPLDRDIRLHFVVPAVFLLLETVFFFRPVPEIVADLRDFRAARYKHYLALSFLFTTALTTGYFGARYRMLLGVLSVPEIRPQIRFVFSLATVTAVAMYSMILGFMGGWDDLFRLGGTLVTVTVVLLFLAPARYPNFFAPLTKEVRKKKYEKSLLVGLDLALLELRIEELMREGKLYRDPDLTLQLLAEDLEIKPYQLTEFLNEHKGVGFYNYVNRFRIDEAVGLLSENSNQDILSICYFVGFNSKSSFNDAFRKITGKTPSQLRGGVKPDKQNPGRIVKPVNS</sequence>
<keyword evidence="5" id="KW-0472">Membrane</keyword>
<evidence type="ECO:0000256" key="3">
    <source>
        <dbReference type="ARBA" id="ARBA00023163"/>
    </source>
</evidence>
<keyword evidence="2" id="KW-0238">DNA-binding</keyword>
<keyword evidence="5" id="KW-1133">Transmembrane helix</keyword>
<keyword evidence="1" id="KW-0805">Transcription regulation</keyword>
<feature type="transmembrane region" description="Helical" evidence="5">
    <location>
        <begin position="102"/>
        <end position="119"/>
    </location>
</feature>
<dbReference type="AlphaFoldDB" id="A0A4R9GUE5"/>
<feature type="transmembrane region" description="Helical" evidence="5">
    <location>
        <begin position="204"/>
        <end position="222"/>
    </location>
</feature>
<accession>A0A4R9GUE5</accession>
<dbReference type="SMART" id="SM00342">
    <property type="entry name" value="HTH_ARAC"/>
    <property type="match status" value="1"/>
</dbReference>
<feature type="transmembrane region" description="Helical" evidence="5">
    <location>
        <begin position="7"/>
        <end position="25"/>
    </location>
</feature>
<dbReference type="InterPro" id="IPR009057">
    <property type="entry name" value="Homeodomain-like_sf"/>
</dbReference>
<organism evidence="7 8">
    <name type="scientific">Leptospira fluminis</name>
    <dbReference type="NCBI Taxonomy" id="2484979"/>
    <lineage>
        <taxon>Bacteria</taxon>
        <taxon>Pseudomonadati</taxon>
        <taxon>Spirochaetota</taxon>
        <taxon>Spirochaetia</taxon>
        <taxon>Leptospirales</taxon>
        <taxon>Leptospiraceae</taxon>
        <taxon>Leptospira</taxon>
    </lineage>
</organism>